<evidence type="ECO:0000259" key="2">
    <source>
        <dbReference type="PROSITE" id="PS51112"/>
    </source>
</evidence>
<dbReference type="Gene3D" id="3.30.700.20">
    <property type="entry name" value="Hypothetical protein ph0010, domain 1"/>
    <property type="match status" value="1"/>
</dbReference>
<gene>
    <name evidence="4" type="ORF">CSUB_C1660</name>
    <name evidence="3" type="ORF">HGMM_F09F01C26</name>
</gene>
<dbReference type="Pfam" id="PF01871">
    <property type="entry name" value="AMMECR1"/>
    <property type="match status" value="1"/>
</dbReference>
<dbReference type="AlphaFoldDB" id="E6N9C1"/>
<dbReference type="EMBL" id="AP011875">
    <property type="protein sequence ID" value="BAJ48890.1"/>
    <property type="molecule type" value="Genomic_DNA"/>
</dbReference>
<dbReference type="InterPro" id="IPR036071">
    <property type="entry name" value="AMMECR1_dom_sf"/>
</dbReference>
<evidence type="ECO:0000313" key="3">
    <source>
        <dbReference type="EMBL" id="BAJ48890.1"/>
    </source>
</evidence>
<feature type="domain" description="AMMECR1" evidence="2">
    <location>
        <begin position="1"/>
        <end position="188"/>
    </location>
</feature>
<dbReference type="InterPro" id="IPR023473">
    <property type="entry name" value="AMMECR1"/>
</dbReference>
<dbReference type="EMBL" id="BA000048">
    <property type="protein sequence ID" value="BAJ51511.1"/>
    <property type="molecule type" value="Genomic_DNA"/>
</dbReference>
<proteinExistence type="inferred from homology"/>
<name>E6N9C1_CALS0</name>
<dbReference type="NCBIfam" id="TIGR04335">
    <property type="entry name" value="AmmeMemoSam_A"/>
    <property type="match status" value="1"/>
</dbReference>
<dbReference type="Gene3D" id="3.30.1490.150">
    <property type="entry name" value="Hypothetical protein ph0010, domain 2"/>
    <property type="match status" value="1"/>
</dbReference>
<reference evidence="3 5" key="2">
    <citation type="journal article" date="2011" name="Nucleic Acids Res.">
        <title>Insights into the evolution of Archaea and eukaryotic protein modifier systems revealed by the genome of a novel archaeal group.</title>
        <authorList>
            <person name="Nunoura T."/>
            <person name="Takaki Y."/>
            <person name="Kakuta J."/>
            <person name="Nishi S."/>
            <person name="Sugahara J."/>
            <person name="Kazama H."/>
            <person name="Chee G."/>
            <person name="Hattori M."/>
            <person name="Kanai A."/>
            <person name="Atomi H."/>
            <person name="Takai K."/>
            <person name="Takami H."/>
        </authorList>
    </citation>
    <scope>NUCLEOTIDE SEQUENCE [LARGE SCALE GENOMIC DNA]</scope>
</reference>
<dbReference type="HAMAP" id="MF_00645">
    <property type="entry name" value="AMMECR1"/>
    <property type="match status" value="1"/>
</dbReference>
<dbReference type="NCBIfam" id="TIGR00296">
    <property type="entry name" value="TIGR00296 family protein"/>
    <property type="match status" value="1"/>
</dbReference>
<dbReference type="PANTHER" id="PTHR13016">
    <property type="entry name" value="AMMECR1 HOMOLOG"/>
    <property type="match status" value="1"/>
</dbReference>
<dbReference type="PROSITE" id="PS51112">
    <property type="entry name" value="AMMECR1"/>
    <property type="match status" value="1"/>
</dbReference>
<reference evidence="3 5" key="1">
    <citation type="journal article" date="2005" name="Environ. Microbiol.">
        <title>Genetic and functional properties of uncultivated thermophilic crenarchaeotes from a subsurface gold mine as revealed by analysis of genome fragments.</title>
        <authorList>
            <person name="Nunoura T."/>
            <person name="Hirayama H."/>
            <person name="Takami H."/>
            <person name="Oida H."/>
            <person name="Nishi S."/>
            <person name="Shimamura S."/>
            <person name="Suzuki Y."/>
            <person name="Inagaki F."/>
            <person name="Takai K."/>
            <person name="Nealson K.H."/>
            <person name="Horikoshi K."/>
        </authorList>
    </citation>
    <scope>NUCLEOTIDE SEQUENCE [LARGE SCALE GENOMIC DNA]</scope>
</reference>
<evidence type="ECO:0000313" key="4">
    <source>
        <dbReference type="EMBL" id="BAJ51511.1"/>
    </source>
</evidence>
<dbReference type="KEGG" id="csu:CSUB_C1660"/>
<protein>
    <recommendedName>
        <fullName evidence="1">Protein CSUB_C1660</fullName>
    </recommendedName>
</protein>
<dbReference type="STRING" id="311458.CSUB_C1660"/>
<sequence length="216" mass="23941">MQLVQLARRAVETFLETGNLEKAPAADWLMEKRGVFVSIYTYPDKELRGCIGYPLPTLPLGEATVRAAVASAVEDPRFPPLSPDELPHVVFEVSVLSKPVEIDVSNRKSLPDLVEVGVDGLIIETPLGSGLLLPQVPVEYGWNAEEFLSHLCIKAGLNPTYWLHGKMRLLKFTADVFAEERPGARFLLRGLSRENVDTLGCLRHRAWACHALLRGC</sequence>
<dbReference type="BioCyc" id="CCAL311458:G131R-1685-MONOMER"/>
<dbReference type="InterPro" id="IPR027485">
    <property type="entry name" value="AMMECR1_N"/>
</dbReference>
<dbReference type="PANTHER" id="PTHR13016:SF0">
    <property type="entry name" value="AMME SYNDROME CANDIDATE GENE 1 PROTEIN"/>
    <property type="match status" value="1"/>
</dbReference>
<organism evidence="3 5">
    <name type="scientific">Caldiarchaeum subterraneum</name>
    <dbReference type="NCBI Taxonomy" id="311458"/>
    <lineage>
        <taxon>Archaea</taxon>
        <taxon>Nitrososphaerota</taxon>
        <taxon>Candidatus Caldarchaeales</taxon>
        <taxon>Candidatus Caldarchaeaceae</taxon>
        <taxon>Candidatus Caldarchaeum</taxon>
    </lineage>
</organism>
<evidence type="ECO:0000256" key="1">
    <source>
        <dbReference type="HAMAP-Rule" id="MF_00645"/>
    </source>
</evidence>
<accession>E6N9C1</accession>
<evidence type="ECO:0000313" key="5">
    <source>
        <dbReference type="Proteomes" id="UP000008120"/>
    </source>
</evidence>
<dbReference type="InterPro" id="IPR027623">
    <property type="entry name" value="AmmeMemoSam_A"/>
</dbReference>
<dbReference type="InterPro" id="IPR023472">
    <property type="entry name" value="Uncharacterised_MJ0810"/>
</dbReference>
<dbReference type="InterPro" id="IPR002733">
    <property type="entry name" value="AMMECR1_domain"/>
</dbReference>
<dbReference type="Proteomes" id="UP000008120">
    <property type="component" value="Chromosome"/>
</dbReference>
<dbReference type="SUPFAM" id="SSF143447">
    <property type="entry name" value="AMMECR1-like"/>
    <property type="match status" value="1"/>
</dbReference>